<evidence type="ECO:0000256" key="1">
    <source>
        <dbReference type="SAM" id="SignalP"/>
    </source>
</evidence>
<evidence type="ECO:0000313" key="3">
    <source>
        <dbReference type="EMBL" id="KAK2650781.1"/>
    </source>
</evidence>
<dbReference type="Proteomes" id="UP001280121">
    <property type="component" value="Unassembled WGS sequence"/>
</dbReference>
<dbReference type="InterPro" id="IPR025886">
    <property type="entry name" value="PP2-like"/>
</dbReference>
<dbReference type="InterPro" id="IPR001810">
    <property type="entry name" value="F-box_dom"/>
</dbReference>
<dbReference type="EMBL" id="JANJYI010000005">
    <property type="protein sequence ID" value="KAK2650781.1"/>
    <property type="molecule type" value="Genomic_DNA"/>
</dbReference>
<accession>A0AAD9UAR1</accession>
<dbReference type="PANTHER" id="PTHR32278">
    <property type="entry name" value="F-BOX DOMAIN-CONTAINING PROTEIN"/>
    <property type="match status" value="1"/>
</dbReference>
<dbReference type="SUPFAM" id="SSF81383">
    <property type="entry name" value="F-box domain"/>
    <property type="match status" value="1"/>
</dbReference>
<organism evidence="3 4">
    <name type="scientific">Dipteronia dyeriana</name>
    <dbReference type="NCBI Taxonomy" id="168575"/>
    <lineage>
        <taxon>Eukaryota</taxon>
        <taxon>Viridiplantae</taxon>
        <taxon>Streptophyta</taxon>
        <taxon>Embryophyta</taxon>
        <taxon>Tracheophyta</taxon>
        <taxon>Spermatophyta</taxon>
        <taxon>Magnoliopsida</taxon>
        <taxon>eudicotyledons</taxon>
        <taxon>Gunneridae</taxon>
        <taxon>Pentapetalae</taxon>
        <taxon>rosids</taxon>
        <taxon>malvids</taxon>
        <taxon>Sapindales</taxon>
        <taxon>Sapindaceae</taxon>
        <taxon>Hippocastanoideae</taxon>
        <taxon>Acereae</taxon>
        <taxon>Dipteronia</taxon>
    </lineage>
</organism>
<evidence type="ECO:0000313" key="4">
    <source>
        <dbReference type="Proteomes" id="UP001280121"/>
    </source>
</evidence>
<dbReference type="InterPro" id="IPR036047">
    <property type="entry name" value="F-box-like_dom_sf"/>
</dbReference>
<feature type="signal peptide" evidence="1">
    <location>
        <begin position="1"/>
        <end position="17"/>
    </location>
</feature>
<feature type="domain" description="F-box" evidence="2">
    <location>
        <begin position="4"/>
        <end position="45"/>
    </location>
</feature>
<keyword evidence="1" id="KW-0732">Signal</keyword>
<dbReference type="Pfam" id="PF00646">
    <property type="entry name" value="F-box"/>
    <property type="match status" value="1"/>
</dbReference>
<comment type="caution">
    <text evidence="3">The sequence shown here is derived from an EMBL/GenBank/DDBJ whole genome shotgun (WGS) entry which is preliminary data.</text>
</comment>
<reference evidence="3" key="1">
    <citation type="journal article" date="2023" name="Plant J.">
        <title>Genome sequences and population genomics provide insights into the demographic history, inbreeding, and mutation load of two 'living fossil' tree species of Dipteronia.</title>
        <authorList>
            <person name="Feng Y."/>
            <person name="Comes H.P."/>
            <person name="Chen J."/>
            <person name="Zhu S."/>
            <person name="Lu R."/>
            <person name="Zhang X."/>
            <person name="Li P."/>
            <person name="Qiu J."/>
            <person name="Olsen K.M."/>
            <person name="Qiu Y."/>
        </authorList>
    </citation>
    <scope>NUCLEOTIDE SEQUENCE</scope>
    <source>
        <strain evidence="3">KIB01</strain>
    </source>
</reference>
<name>A0AAD9UAR1_9ROSI</name>
<evidence type="ECO:0000259" key="2">
    <source>
        <dbReference type="Pfam" id="PF00646"/>
    </source>
</evidence>
<dbReference type="CDD" id="cd22162">
    <property type="entry name" value="F-box_AtSKIP3-like"/>
    <property type="match status" value="1"/>
</dbReference>
<protein>
    <recommendedName>
        <fullName evidence="2">F-box domain-containing protein</fullName>
    </recommendedName>
</protein>
<proteinExistence type="predicted"/>
<keyword evidence="4" id="KW-1185">Reference proteome</keyword>
<dbReference type="Gene3D" id="1.20.1280.50">
    <property type="match status" value="1"/>
</dbReference>
<sequence>MTKILALPVGCIAAVISFTSPRDACRLACVSTTFRTAADSDVVWECFLPPEHSPSLSFWLDHESGKKCYMISARELIIKDSDIIYAWTWFSVSDANADIKSHLCIPDCRFSEVIIRGDGCPFEIGGKITASLLSPMTTYVAYLVIAENRVDYCPAEVTVELAGSNNVQNRSVYIHQEQQDGDDDGLYPKMRAGGWLETELGEFFNEGDEEDELLITIVSKMKQFLVVEGIEIRPKKE</sequence>
<gene>
    <name evidence="3" type="ORF">Ddye_018270</name>
</gene>
<dbReference type="Pfam" id="PF14299">
    <property type="entry name" value="PP2"/>
    <property type="match status" value="1"/>
</dbReference>
<feature type="chain" id="PRO_5042257162" description="F-box domain-containing protein" evidence="1">
    <location>
        <begin position="18"/>
        <end position="237"/>
    </location>
</feature>
<dbReference type="AlphaFoldDB" id="A0AAD9UAR1"/>
<dbReference type="PANTHER" id="PTHR32278:SF111">
    <property type="entry name" value="F-BOX PROTEIN PP2-B12-RELATED"/>
    <property type="match status" value="1"/>
</dbReference>